<dbReference type="Proteomes" id="UP000011116">
    <property type="component" value="Chromosome 1H"/>
</dbReference>
<dbReference type="Gramene" id="HORVU.MOREX.r3.1HG0054370.1">
    <property type="protein sequence ID" value="HORVU.MOREX.r3.1HG0054370.1"/>
    <property type="gene ID" value="HORVU.MOREX.r3.1HG0054370"/>
</dbReference>
<keyword evidence="3" id="KW-1185">Reference proteome</keyword>
<evidence type="ECO:0000313" key="2">
    <source>
        <dbReference type="EnsemblPlants" id="HORVU.MOREX.r3.1HG0054370.1"/>
    </source>
</evidence>
<feature type="signal peptide" evidence="1">
    <location>
        <begin position="1"/>
        <end position="21"/>
    </location>
</feature>
<reference evidence="3" key="1">
    <citation type="journal article" date="2012" name="Nature">
        <title>A physical, genetic and functional sequence assembly of the barley genome.</title>
        <authorList>
            <consortium name="The International Barley Genome Sequencing Consortium"/>
            <person name="Mayer K.F."/>
            <person name="Waugh R."/>
            <person name="Brown J.W."/>
            <person name="Schulman A."/>
            <person name="Langridge P."/>
            <person name="Platzer M."/>
            <person name="Fincher G.B."/>
            <person name="Muehlbauer G.J."/>
            <person name="Sato K."/>
            <person name="Close T.J."/>
            <person name="Wise R.P."/>
            <person name="Stein N."/>
        </authorList>
    </citation>
    <scope>NUCLEOTIDE SEQUENCE [LARGE SCALE GENOMIC DNA]</scope>
    <source>
        <strain evidence="3">cv. Morex</strain>
    </source>
</reference>
<evidence type="ECO:0000256" key="1">
    <source>
        <dbReference type="SAM" id="SignalP"/>
    </source>
</evidence>
<evidence type="ECO:0000313" key="3">
    <source>
        <dbReference type="Proteomes" id="UP000011116"/>
    </source>
</evidence>
<protein>
    <recommendedName>
        <fullName evidence="4">No apical meristem-associated C-terminal domain-containing protein</fullName>
    </recommendedName>
</protein>
<dbReference type="PANTHER" id="PTHR45125">
    <property type="entry name" value="F21J9.4-RELATED"/>
    <property type="match status" value="1"/>
</dbReference>
<dbReference type="AlphaFoldDB" id="A0A8I6X5X9"/>
<feature type="chain" id="PRO_5035196743" description="No apical meristem-associated C-terminal domain-containing protein" evidence="1">
    <location>
        <begin position="22"/>
        <end position="196"/>
    </location>
</feature>
<reference evidence="2" key="2">
    <citation type="submission" date="2020-10" db="EMBL/GenBank/DDBJ databases">
        <authorList>
            <person name="Scholz U."/>
            <person name="Mascher M."/>
            <person name="Fiebig A."/>
        </authorList>
    </citation>
    <scope>NUCLEOTIDE SEQUENCE [LARGE SCALE GENOMIC DNA]</scope>
    <source>
        <strain evidence="2">cv. Morex</strain>
    </source>
</reference>
<sequence length="196" mass="23289">MWPHRRPPPPICSVICRKVLMMKLFCTRLMWQMMIMCRTSMCHKNMQPNMVMTILMKERSGNYSNAEDVLICTAWKKVSQDASVGSDQTVNTYWQQIKDYFDERNTSGHFRSSDSLRQCWSMISQGLFQERNMKGEMKEKKIKTFTFHHCYKELKDEEKWKTRETFDASKKKSVVIEDEEDVAAEEMELVEEKALK</sequence>
<evidence type="ECO:0008006" key="4">
    <source>
        <dbReference type="Google" id="ProtNLM"/>
    </source>
</evidence>
<organism evidence="2 3">
    <name type="scientific">Hordeum vulgare subsp. vulgare</name>
    <name type="common">Domesticated barley</name>
    <dbReference type="NCBI Taxonomy" id="112509"/>
    <lineage>
        <taxon>Eukaryota</taxon>
        <taxon>Viridiplantae</taxon>
        <taxon>Streptophyta</taxon>
        <taxon>Embryophyta</taxon>
        <taxon>Tracheophyta</taxon>
        <taxon>Spermatophyta</taxon>
        <taxon>Magnoliopsida</taxon>
        <taxon>Liliopsida</taxon>
        <taxon>Poales</taxon>
        <taxon>Poaceae</taxon>
        <taxon>BOP clade</taxon>
        <taxon>Pooideae</taxon>
        <taxon>Triticodae</taxon>
        <taxon>Triticeae</taxon>
        <taxon>Hordeinae</taxon>
        <taxon>Hordeum</taxon>
    </lineage>
</organism>
<reference evidence="2" key="3">
    <citation type="submission" date="2022-01" db="UniProtKB">
        <authorList>
            <consortium name="EnsemblPlants"/>
        </authorList>
    </citation>
    <scope>IDENTIFICATION</scope>
    <source>
        <strain evidence="2">subsp. vulgare</strain>
    </source>
</reference>
<dbReference type="EnsemblPlants" id="HORVU.MOREX.r3.1HG0054370.1">
    <property type="protein sequence ID" value="HORVU.MOREX.r3.1HG0054370.1"/>
    <property type="gene ID" value="HORVU.MOREX.r3.1HG0054370"/>
</dbReference>
<proteinExistence type="predicted"/>
<dbReference type="PANTHER" id="PTHR45125:SF3">
    <property type="entry name" value="NO-APICAL-MERISTEM-ASSOCIATED CARBOXY-TERMINAL DOMAIN PROTEIN"/>
    <property type="match status" value="1"/>
</dbReference>
<name>A0A8I6X5X9_HORVV</name>
<keyword evidence="1" id="KW-0732">Signal</keyword>
<accession>A0A8I6X5X9</accession>